<proteinExistence type="predicted"/>
<sequence length="612" mass="64511">MGGIVSICRTGVALAAIAACAIPAGADVRAGEARADVLVRTIPFAVAEMDDRQPRQTLHLPVGPANGLHAIELILPWQFDRPASPETVLRMVVAGRIVATIPVAGRTTGVARVSVPVDTVREGVVVAEFALSDPKAAAQCLGTEARNSLHIGPNARAEVALDRSTAGDPASLIAHAPLPLVLTLPDEPSEGTVATALLLAAERPTRFAKSGPVGPDWQETRIQIAAAPKGKVDLTMAVPGSAPLRIEAQSPEEIAQLFTRPSKADNASAVATLPFSAIAADIAPRPISDRGGWMLSLPATGLPHGRTLSRIVADVRLDGGPRGDPAVVTVALNGTLIGSKVARPGKATRLDLEVPDNLATTVNRIDINVLREHTREDCLGGSTIATLLPESHIALGEAKPAADFHDLPSSVADGAKLVFAAAPSAADVASIAGLLRGLLSPHARLAVRFGDLPENGPAIWVSHTPPPGAKPPMRLSGRAERIRDADGEVVLPDAVIDRLTVAQLVETGDRPILWIRPGQDFAGLANLPQGAELAFGNVAMFDGSQRVFAMHSMRERIVKIEREGDFDPARWMEGHRIWLVLLAWAAISTLFGWLLLQTRKARRDDTIRGLNA</sequence>
<gene>
    <name evidence="1" type="ORF">AB433_03990</name>
</gene>
<dbReference type="AlphaFoldDB" id="A0A0G3XCQ0"/>
<dbReference type="STRING" id="1348774.AB433_03990"/>
<reference evidence="1 2" key="1">
    <citation type="submission" date="2015-06" db="EMBL/GenBank/DDBJ databases">
        <authorList>
            <person name="Zeng Y."/>
            <person name="Huang Y."/>
        </authorList>
    </citation>
    <scope>NUCLEOTIDE SEQUENCE [LARGE SCALE GENOMIC DNA]</scope>
    <source>
        <strain evidence="1 2">PQ-2</strain>
    </source>
</reference>
<evidence type="ECO:0000313" key="1">
    <source>
        <dbReference type="EMBL" id="AKM09330.1"/>
    </source>
</evidence>
<dbReference type="Proteomes" id="UP000035287">
    <property type="component" value="Chromosome"/>
</dbReference>
<protein>
    <submittedName>
        <fullName evidence="1">Uncharacterized protein</fullName>
    </submittedName>
</protein>
<keyword evidence="2" id="KW-1185">Reference proteome</keyword>
<dbReference type="RefSeq" id="WP_047820020.1">
    <property type="nucleotide sequence ID" value="NZ_CP011770.1"/>
</dbReference>
<name>A0A0G3XCQ0_9SPHN</name>
<accession>A0A0G3XCQ0</accession>
<dbReference type="EMBL" id="CP011770">
    <property type="protein sequence ID" value="AKM09330.1"/>
    <property type="molecule type" value="Genomic_DNA"/>
</dbReference>
<dbReference type="PATRIC" id="fig|1348774.3.peg.831"/>
<organism evidence="1 2">
    <name type="scientific">Croceicoccus naphthovorans</name>
    <dbReference type="NCBI Taxonomy" id="1348774"/>
    <lineage>
        <taxon>Bacteria</taxon>
        <taxon>Pseudomonadati</taxon>
        <taxon>Pseudomonadota</taxon>
        <taxon>Alphaproteobacteria</taxon>
        <taxon>Sphingomonadales</taxon>
        <taxon>Erythrobacteraceae</taxon>
        <taxon>Croceicoccus</taxon>
    </lineage>
</organism>
<dbReference type="OrthoDB" id="7315676at2"/>
<dbReference type="KEGG" id="cna:AB433_03990"/>
<evidence type="ECO:0000313" key="2">
    <source>
        <dbReference type="Proteomes" id="UP000035287"/>
    </source>
</evidence>